<proteinExistence type="predicted"/>
<dbReference type="Gene3D" id="3.40.50.1820">
    <property type="entry name" value="alpha/beta hydrolase"/>
    <property type="match status" value="1"/>
</dbReference>
<organism evidence="1 2">
    <name type="scientific">Mucilaginibacter gynuensis</name>
    <dbReference type="NCBI Taxonomy" id="1302236"/>
    <lineage>
        <taxon>Bacteria</taxon>
        <taxon>Pseudomonadati</taxon>
        <taxon>Bacteroidota</taxon>
        <taxon>Sphingobacteriia</taxon>
        <taxon>Sphingobacteriales</taxon>
        <taxon>Sphingobacteriaceae</taxon>
        <taxon>Mucilaginibacter</taxon>
    </lineage>
</organism>
<keyword evidence="2" id="KW-1185">Reference proteome</keyword>
<name>A0ABP8FP86_9SPHI</name>
<evidence type="ECO:0000313" key="1">
    <source>
        <dbReference type="EMBL" id="GAA4308232.1"/>
    </source>
</evidence>
<protein>
    <submittedName>
        <fullName evidence="1">Uncharacterized protein</fullName>
    </submittedName>
</protein>
<dbReference type="EMBL" id="BAABFT010000001">
    <property type="protein sequence ID" value="GAA4308232.1"/>
    <property type="molecule type" value="Genomic_DNA"/>
</dbReference>
<dbReference type="RefSeq" id="WP_345209114.1">
    <property type="nucleotide sequence ID" value="NZ_BAABFT010000001.1"/>
</dbReference>
<sequence>MPAEAIGINFAKKHHIQGTDAAALEKLRSLSVSEIVDGAQETDGQGGASIYSGPILDGKLVTETTESAYKAGRAPKMPLMIRSNSAEQWMRYGAAHAS</sequence>
<gene>
    <name evidence="1" type="ORF">GCM10023149_02060</name>
</gene>
<dbReference type="SUPFAM" id="SSF53474">
    <property type="entry name" value="alpha/beta-Hydrolases"/>
    <property type="match status" value="1"/>
</dbReference>
<reference evidence="2" key="1">
    <citation type="journal article" date="2019" name="Int. J. Syst. Evol. Microbiol.">
        <title>The Global Catalogue of Microorganisms (GCM) 10K type strain sequencing project: providing services to taxonomists for standard genome sequencing and annotation.</title>
        <authorList>
            <consortium name="The Broad Institute Genomics Platform"/>
            <consortium name="The Broad Institute Genome Sequencing Center for Infectious Disease"/>
            <person name="Wu L."/>
            <person name="Ma J."/>
        </authorList>
    </citation>
    <scope>NUCLEOTIDE SEQUENCE [LARGE SCALE GENOMIC DNA]</scope>
    <source>
        <strain evidence="2">JCM 17705</strain>
    </source>
</reference>
<accession>A0ABP8FP86</accession>
<dbReference type="Proteomes" id="UP001500582">
    <property type="component" value="Unassembled WGS sequence"/>
</dbReference>
<dbReference type="InterPro" id="IPR029058">
    <property type="entry name" value="AB_hydrolase_fold"/>
</dbReference>
<comment type="caution">
    <text evidence="1">The sequence shown here is derived from an EMBL/GenBank/DDBJ whole genome shotgun (WGS) entry which is preliminary data.</text>
</comment>
<evidence type="ECO:0000313" key="2">
    <source>
        <dbReference type="Proteomes" id="UP001500582"/>
    </source>
</evidence>